<feature type="transmembrane region" description="Helical" evidence="9">
    <location>
        <begin position="47"/>
        <end position="68"/>
    </location>
</feature>
<evidence type="ECO:0000259" key="10">
    <source>
        <dbReference type="Pfam" id="PF02518"/>
    </source>
</evidence>
<dbReference type="RefSeq" id="WP_344065843.1">
    <property type="nucleotide sequence ID" value="NZ_BAAAPN010000047.1"/>
</dbReference>
<feature type="transmembrane region" description="Helical" evidence="9">
    <location>
        <begin position="74"/>
        <end position="98"/>
    </location>
</feature>
<reference evidence="13" key="1">
    <citation type="journal article" date="2019" name="Int. J. Syst. Evol. Microbiol.">
        <title>The Global Catalogue of Microorganisms (GCM) 10K type strain sequencing project: providing services to taxonomists for standard genome sequencing and annotation.</title>
        <authorList>
            <consortium name="The Broad Institute Genomics Platform"/>
            <consortium name="The Broad Institute Genome Sequencing Center for Infectious Disease"/>
            <person name="Wu L."/>
            <person name="Ma J."/>
        </authorList>
    </citation>
    <scope>NUCLEOTIDE SEQUENCE [LARGE SCALE GENOMIC DNA]</scope>
    <source>
        <strain evidence="13">JCM 15591</strain>
    </source>
</reference>
<dbReference type="Gene3D" id="1.20.5.1930">
    <property type="match status" value="1"/>
</dbReference>
<feature type="transmembrane region" description="Helical" evidence="9">
    <location>
        <begin position="18"/>
        <end position="35"/>
    </location>
</feature>
<dbReference type="CDD" id="cd16917">
    <property type="entry name" value="HATPase_UhpB-NarQ-NarX-like"/>
    <property type="match status" value="1"/>
</dbReference>
<keyword evidence="9" id="KW-0472">Membrane</keyword>
<dbReference type="EMBL" id="BAAAPN010000047">
    <property type="protein sequence ID" value="GAA1761467.1"/>
    <property type="molecule type" value="Genomic_DNA"/>
</dbReference>
<keyword evidence="9" id="KW-0812">Transmembrane</keyword>
<evidence type="ECO:0000256" key="9">
    <source>
        <dbReference type="SAM" id="Phobius"/>
    </source>
</evidence>
<evidence type="ECO:0000313" key="13">
    <source>
        <dbReference type="Proteomes" id="UP001501475"/>
    </source>
</evidence>
<keyword evidence="5" id="KW-0547">Nucleotide-binding</keyword>
<keyword evidence="9" id="KW-1133">Transmembrane helix</keyword>
<evidence type="ECO:0000256" key="2">
    <source>
        <dbReference type="ARBA" id="ARBA00012438"/>
    </source>
</evidence>
<evidence type="ECO:0000256" key="1">
    <source>
        <dbReference type="ARBA" id="ARBA00000085"/>
    </source>
</evidence>
<accession>A0ABN2KRL3</accession>
<dbReference type="GO" id="GO:0016301">
    <property type="term" value="F:kinase activity"/>
    <property type="evidence" value="ECO:0007669"/>
    <property type="project" value="UniProtKB-KW"/>
</dbReference>
<dbReference type="Proteomes" id="UP001501475">
    <property type="component" value="Unassembled WGS sequence"/>
</dbReference>
<evidence type="ECO:0000256" key="3">
    <source>
        <dbReference type="ARBA" id="ARBA00022553"/>
    </source>
</evidence>
<dbReference type="PANTHER" id="PTHR24421">
    <property type="entry name" value="NITRATE/NITRITE SENSOR PROTEIN NARX-RELATED"/>
    <property type="match status" value="1"/>
</dbReference>
<evidence type="ECO:0000256" key="5">
    <source>
        <dbReference type="ARBA" id="ARBA00022741"/>
    </source>
</evidence>
<dbReference type="Pfam" id="PF02518">
    <property type="entry name" value="HATPase_c"/>
    <property type="match status" value="1"/>
</dbReference>
<sequence length="401" mass="43436">MTIPRDPPNPPLGRWGKTWRVAFVVIVGFLAWVTVRSTLPDDISPALRLWAMLGDLLAGIAAGVLTIWRRRWPLRIALIVTLAGALSTSAGGAVILVLASVAARRRWRELAWLIPLNIATGVVTERIYPSLDENRLNLILTLIMITLLVAAVTAIGYAVGGRRELERERVESAQRDQERRVAQAAAAERTRIAREMHDVLAHRISLVAMHAGALNYRKDLTPEQMSQALTTIETNAHQALADLREVLGVLRDERADAGAPEPPQPDIRDVPHLIAEAEGLGTRITYADSTVGDVPPVLGRTAYRVVQEALTNARKHAPGTAVRVSVSGASPGGLQIEVRNPRALQPLDHALPRSGLGLLGLRERVALAGGLLRHGTEPDGGYLVSAWLPWPAAEPTQGVSR</sequence>
<evidence type="ECO:0000256" key="4">
    <source>
        <dbReference type="ARBA" id="ARBA00022679"/>
    </source>
</evidence>
<organism evidence="12 13">
    <name type="scientific">Nostocoides vanveenii</name>
    <dbReference type="NCBI Taxonomy" id="330835"/>
    <lineage>
        <taxon>Bacteria</taxon>
        <taxon>Bacillati</taxon>
        <taxon>Actinomycetota</taxon>
        <taxon>Actinomycetes</taxon>
        <taxon>Micrococcales</taxon>
        <taxon>Intrasporangiaceae</taxon>
        <taxon>Nostocoides</taxon>
    </lineage>
</organism>
<dbReference type="InterPro" id="IPR003594">
    <property type="entry name" value="HATPase_dom"/>
</dbReference>
<dbReference type="Pfam" id="PF07730">
    <property type="entry name" value="HisKA_3"/>
    <property type="match status" value="1"/>
</dbReference>
<dbReference type="InterPro" id="IPR050482">
    <property type="entry name" value="Sensor_HK_TwoCompSys"/>
</dbReference>
<evidence type="ECO:0000259" key="11">
    <source>
        <dbReference type="Pfam" id="PF07730"/>
    </source>
</evidence>
<evidence type="ECO:0000256" key="6">
    <source>
        <dbReference type="ARBA" id="ARBA00022777"/>
    </source>
</evidence>
<comment type="catalytic activity">
    <reaction evidence="1">
        <text>ATP + protein L-histidine = ADP + protein N-phospho-L-histidine.</text>
        <dbReference type="EC" id="2.7.13.3"/>
    </reaction>
</comment>
<keyword evidence="6 12" id="KW-0418">Kinase</keyword>
<dbReference type="PANTHER" id="PTHR24421:SF10">
    <property type="entry name" value="NITRATE_NITRITE SENSOR PROTEIN NARQ"/>
    <property type="match status" value="1"/>
</dbReference>
<evidence type="ECO:0000256" key="7">
    <source>
        <dbReference type="ARBA" id="ARBA00022840"/>
    </source>
</evidence>
<dbReference type="SUPFAM" id="SSF55874">
    <property type="entry name" value="ATPase domain of HSP90 chaperone/DNA topoisomerase II/histidine kinase"/>
    <property type="match status" value="1"/>
</dbReference>
<keyword evidence="3" id="KW-0597">Phosphoprotein</keyword>
<keyword evidence="7" id="KW-0067">ATP-binding</keyword>
<dbReference type="InterPro" id="IPR036890">
    <property type="entry name" value="HATPase_C_sf"/>
</dbReference>
<keyword evidence="8" id="KW-0902">Two-component regulatory system</keyword>
<evidence type="ECO:0000313" key="12">
    <source>
        <dbReference type="EMBL" id="GAA1761467.1"/>
    </source>
</evidence>
<gene>
    <name evidence="12" type="ORF">GCM10009810_21180</name>
</gene>
<proteinExistence type="predicted"/>
<feature type="transmembrane region" description="Helical" evidence="9">
    <location>
        <begin position="140"/>
        <end position="159"/>
    </location>
</feature>
<feature type="domain" description="Signal transduction histidine kinase subgroup 3 dimerisation and phosphoacceptor" evidence="11">
    <location>
        <begin position="188"/>
        <end position="253"/>
    </location>
</feature>
<evidence type="ECO:0000256" key="8">
    <source>
        <dbReference type="ARBA" id="ARBA00023012"/>
    </source>
</evidence>
<dbReference type="Gene3D" id="3.30.565.10">
    <property type="entry name" value="Histidine kinase-like ATPase, C-terminal domain"/>
    <property type="match status" value="1"/>
</dbReference>
<keyword evidence="4" id="KW-0808">Transferase</keyword>
<keyword evidence="13" id="KW-1185">Reference proteome</keyword>
<name>A0ABN2KRL3_9MICO</name>
<comment type="caution">
    <text evidence="12">The sequence shown here is derived from an EMBL/GenBank/DDBJ whole genome shotgun (WGS) entry which is preliminary data.</text>
</comment>
<feature type="domain" description="Histidine kinase/HSP90-like ATPase" evidence="10">
    <location>
        <begin position="301"/>
        <end position="390"/>
    </location>
</feature>
<dbReference type="InterPro" id="IPR011712">
    <property type="entry name" value="Sig_transdc_His_kin_sub3_dim/P"/>
</dbReference>
<protein>
    <recommendedName>
        <fullName evidence="2">histidine kinase</fullName>
        <ecNumber evidence="2">2.7.13.3</ecNumber>
    </recommendedName>
</protein>
<dbReference type="EC" id="2.7.13.3" evidence="2"/>